<evidence type="ECO:0000313" key="1">
    <source>
        <dbReference type="EMBL" id="KAI4381558.1"/>
    </source>
</evidence>
<accession>A0ACB9RVZ6</accession>
<evidence type="ECO:0000313" key="2">
    <source>
        <dbReference type="Proteomes" id="UP001057402"/>
    </source>
</evidence>
<organism evidence="1 2">
    <name type="scientific">Melastoma candidum</name>
    <dbReference type="NCBI Taxonomy" id="119954"/>
    <lineage>
        <taxon>Eukaryota</taxon>
        <taxon>Viridiplantae</taxon>
        <taxon>Streptophyta</taxon>
        <taxon>Embryophyta</taxon>
        <taxon>Tracheophyta</taxon>
        <taxon>Spermatophyta</taxon>
        <taxon>Magnoliopsida</taxon>
        <taxon>eudicotyledons</taxon>
        <taxon>Gunneridae</taxon>
        <taxon>Pentapetalae</taxon>
        <taxon>rosids</taxon>
        <taxon>malvids</taxon>
        <taxon>Myrtales</taxon>
        <taxon>Melastomataceae</taxon>
        <taxon>Melastomatoideae</taxon>
        <taxon>Melastomateae</taxon>
        <taxon>Melastoma</taxon>
    </lineage>
</organism>
<sequence>MNGGPSGFGNSPVTKSFLVLSGILSVLSGIQGRAHHLGLSYKKIFDHMHERNEVSWGALMAGYLHMGSNLEVVELLKSMRSEEHIHPNEYILATVVSACANEGRIGEGSQFHGYVAKSGLEFYQYVKNALINLYFSCHNVRGGMRVWNTLPGHDVFSYNLVLNGLLENGYVMESLGVLSRMAGECITFDAATYSTAFGLCSSIKDLKLSRSVHCRMLRSCIDCDVFVGSSLIDMYGKCGDSRKAREIFDKLPRSNLVLWTAVMAAYFQSGCFEEALNLLPKMQLQDILPNDYTFTVLLNSCAVLSALSYGNCLHGLIHKVGFEGHTIVGNALMNMYYKSSDIKAANKVFTHLVHRDSVSWNIIICGYSQHGLGGLALCMFQGMVAAGELPNYVTFIGVLCACGHLGLVQEGFDYLNNVMKYYDIQPGVEHYTCVIGLLGKAGLLNEADRLMRSAPVQWDVIAWRTLLSACIVHRKYGFGQRIAEIVLGMYPNDVGTYTLLSNLYAKARRWDGVVTIRKLLRERSIKKEPGASWIEVKAKTHVFISGDHSHPEYMQIFEKIGSNKYSVFILFSILFSFLGQVLVLGLLKDDSLKLNSGPYGLIFSSFVPIYLDIPISTRIWVLSLQFSDKSFIYLAGLQLLLSSWRRSVIPGICGLLAGSLYRLNVLYIRKAKVPGCISLFFTILRWPFVRSISLPASTRNIAGNMTSFTSRVAQDSAQQVLLHTRNDVNQATNILLEVQAYQ</sequence>
<comment type="caution">
    <text evidence="1">The sequence shown here is derived from an EMBL/GenBank/DDBJ whole genome shotgun (WGS) entry which is preliminary data.</text>
</comment>
<proteinExistence type="predicted"/>
<dbReference type="Proteomes" id="UP001057402">
    <property type="component" value="Chromosome 3"/>
</dbReference>
<keyword evidence="2" id="KW-1185">Reference proteome</keyword>
<dbReference type="EMBL" id="CM042882">
    <property type="protein sequence ID" value="KAI4381558.1"/>
    <property type="molecule type" value="Genomic_DNA"/>
</dbReference>
<reference evidence="2" key="1">
    <citation type="journal article" date="2023" name="Front. Plant Sci.">
        <title>Chromosomal-level genome assembly of Melastoma candidum provides insights into trichome evolution.</title>
        <authorList>
            <person name="Zhong Y."/>
            <person name="Wu W."/>
            <person name="Sun C."/>
            <person name="Zou P."/>
            <person name="Liu Y."/>
            <person name="Dai S."/>
            <person name="Zhou R."/>
        </authorList>
    </citation>
    <scope>NUCLEOTIDE SEQUENCE [LARGE SCALE GENOMIC DNA]</scope>
</reference>
<gene>
    <name evidence="1" type="ORF">MLD38_007620</name>
</gene>
<protein>
    <submittedName>
        <fullName evidence="1">Uncharacterized protein</fullName>
    </submittedName>
</protein>
<name>A0ACB9RVZ6_9MYRT</name>